<dbReference type="Gene3D" id="3.40.50.150">
    <property type="entry name" value="Vaccinia Virus protein VP39"/>
    <property type="match status" value="1"/>
</dbReference>
<organism evidence="1 2">
    <name type="scientific">Mycoplasmopsis bovigenitalium</name>
    <dbReference type="NCBI Taxonomy" id="2112"/>
    <lineage>
        <taxon>Bacteria</taxon>
        <taxon>Bacillati</taxon>
        <taxon>Mycoplasmatota</taxon>
        <taxon>Mycoplasmoidales</taxon>
        <taxon>Metamycoplasmataceae</taxon>
        <taxon>Mycoplasmopsis</taxon>
    </lineage>
</organism>
<dbReference type="NCBIfam" id="NF045953">
    <property type="entry name" value="DCM_methyl_Nterm"/>
    <property type="match status" value="1"/>
</dbReference>
<protein>
    <submittedName>
        <fullName evidence="1">Uncharacterized protein</fullName>
    </submittedName>
</protein>
<accession>A0A449A8I5</accession>
<dbReference type="AlphaFoldDB" id="A0A449A8I5"/>
<reference evidence="1 2" key="1">
    <citation type="submission" date="2019-01" db="EMBL/GenBank/DDBJ databases">
        <authorList>
            <consortium name="Pathogen Informatics"/>
        </authorList>
    </citation>
    <scope>NUCLEOTIDE SEQUENCE [LARGE SCALE GENOMIC DNA]</scope>
    <source>
        <strain evidence="1 2">NCTC10122</strain>
    </source>
</reference>
<dbReference type="REBASE" id="298491">
    <property type="entry name" value="M.Mbo10122ORF159P"/>
</dbReference>
<gene>
    <name evidence="1" type="ORF">NCTC10122_00160</name>
</gene>
<evidence type="ECO:0000313" key="1">
    <source>
        <dbReference type="EMBL" id="VEU60565.1"/>
    </source>
</evidence>
<proteinExistence type="predicted"/>
<dbReference type="EMBL" id="LR214970">
    <property type="protein sequence ID" value="VEU60565.1"/>
    <property type="molecule type" value="Genomic_DNA"/>
</dbReference>
<evidence type="ECO:0000313" key="2">
    <source>
        <dbReference type="Proteomes" id="UP000290942"/>
    </source>
</evidence>
<dbReference type="Proteomes" id="UP000290942">
    <property type="component" value="Chromosome"/>
</dbReference>
<name>A0A449A8I5_9BACT</name>
<sequence>MFAGLGSQYKSLKNIYKNSNKDVISVGVCEFYIDAIISYMIIHYGLLEPENKLTKNQMVDILSNYTFSSNSKDVVNSNYFNRFNELKLRSYFSYLYAYLKNNYFNDRYNKRERITRILKELSNYQKILTY</sequence>
<dbReference type="InterPro" id="IPR029063">
    <property type="entry name" value="SAM-dependent_MTases_sf"/>
</dbReference>